<dbReference type="RefSeq" id="WP_023392955.1">
    <property type="nucleotide sequence ID" value="NZ_ASGZ01000004.1"/>
</dbReference>
<dbReference type="STRING" id="1324957.K933_01782"/>
<feature type="compositionally biased region" description="Low complexity" evidence="1">
    <location>
        <begin position="232"/>
        <end position="256"/>
    </location>
</feature>
<feature type="compositionally biased region" description="Low complexity" evidence="1">
    <location>
        <begin position="104"/>
        <end position="139"/>
    </location>
</feature>
<feature type="compositionally biased region" description="Acidic residues" evidence="1">
    <location>
        <begin position="215"/>
        <end position="226"/>
    </location>
</feature>
<dbReference type="InterPro" id="IPR013783">
    <property type="entry name" value="Ig-like_fold"/>
</dbReference>
<dbReference type="NCBIfam" id="TIGR04213">
    <property type="entry name" value="PGF_pre_PGF"/>
    <property type="match status" value="1"/>
</dbReference>
<dbReference type="InterPro" id="IPR011635">
    <property type="entry name" value="CARDB"/>
</dbReference>
<evidence type="ECO:0000256" key="1">
    <source>
        <dbReference type="SAM" id="MobiDB-lite"/>
    </source>
</evidence>
<proteinExistence type="predicted"/>
<feature type="compositionally biased region" description="Low complexity" evidence="1">
    <location>
        <begin position="205"/>
        <end position="214"/>
    </location>
</feature>
<reference evidence="4 5" key="1">
    <citation type="journal article" date="2013" name="Genome Announc.">
        <title>Draft Genome Sequence of 'Candidatus Halobonum tyrrellensis' Strain G22, Isolated from the Hypersaline Waters of Lake Tyrrell, Australia.</title>
        <authorList>
            <person name="Ugalde J.A."/>
            <person name="Narasingarao P."/>
            <person name="Kuo S."/>
            <person name="Podell S."/>
            <person name="Allen E.E."/>
        </authorList>
    </citation>
    <scope>NUCLEOTIDE SEQUENCE [LARGE SCALE GENOMIC DNA]</scope>
    <source>
        <strain evidence="4 5">G22</strain>
    </source>
</reference>
<feature type="region of interest" description="Disordered" evidence="1">
    <location>
        <begin position="318"/>
        <end position="341"/>
    </location>
</feature>
<comment type="caution">
    <text evidence="4">The sequence shown here is derived from an EMBL/GenBank/DDBJ whole genome shotgun (WGS) entry which is preliminary data.</text>
</comment>
<dbReference type="eggNOG" id="arCOG07554">
    <property type="taxonomic scope" value="Archaea"/>
</dbReference>
<feature type="compositionally biased region" description="Low complexity" evidence="1">
    <location>
        <begin position="529"/>
        <end position="554"/>
    </location>
</feature>
<protein>
    <recommendedName>
        <fullName evidence="3">CARDB domain-containing protein</fullName>
    </recommendedName>
</protein>
<feature type="domain" description="CARDB" evidence="3">
    <location>
        <begin position="438"/>
        <end position="508"/>
    </location>
</feature>
<name>V4J3F2_9EURY</name>
<feature type="compositionally biased region" description="Acidic residues" evidence="1">
    <location>
        <begin position="65"/>
        <end position="85"/>
    </location>
</feature>
<feature type="compositionally biased region" description="Gly residues" evidence="1">
    <location>
        <begin position="43"/>
        <end position="60"/>
    </location>
</feature>
<feature type="compositionally biased region" description="Gly residues" evidence="1">
    <location>
        <begin position="90"/>
        <end position="102"/>
    </location>
</feature>
<accession>V4J3F2</accession>
<keyword evidence="2" id="KW-1133">Transmembrane helix</keyword>
<evidence type="ECO:0000256" key="2">
    <source>
        <dbReference type="SAM" id="Phobius"/>
    </source>
</evidence>
<evidence type="ECO:0000313" key="4">
    <source>
        <dbReference type="EMBL" id="ESP89912.1"/>
    </source>
</evidence>
<dbReference type="EMBL" id="ASGZ01000004">
    <property type="protein sequence ID" value="ESP89912.1"/>
    <property type="molecule type" value="Genomic_DNA"/>
</dbReference>
<dbReference type="Pfam" id="PF07705">
    <property type="entry name" value="CARDB"/>
    <property type="match status" value="1"/>
</dbReference>
<dbReference type="Gene3D" id="2.60.40.10">
    <property type="entry name" value="Immunoglobulins"/>
    <property type="match status" value="1"/>
</dbReference>
<evidence type="ECO:0000313" key="5">
    <source>
        <dbReference type="Proteomes" id="UP000017840"/>
    </source>
</evidence>
<feature type="compositionally biased region" description="Acidic residues" evidence="1">
    <location>
        <begin position="175"/>
        <end position="188"/>
    </location>
</feature>
<feature type="transmembrane region" description="Helical" evidence="2">
    <location>
        <begin position="559"/>
        <end position="576"/>
    </location>
</feature>
<keyword evidence="2" id="KW-0812">Transmembrane</keyword>
<feature type="region of interest" description="Disordered" evidence="1">
    <location>
        <begin position="520"/>
        <end position="554"/>
    </location>
</feature>
<feature type="region of interest" description="Disordered" evidence="1">
    <location>
        <begin position="31"/>
        <end position="290"/>
    </location>
</feature>
<dbReference type="Proteomes" id="UP000017840">
    <property type="component" value="Unassembled WGS sequence"/>
</dbReference>
<dbReference type="AlphaFoldDB" id="V4J3F2"/>
<feature type="compositionally biased region" description="Low complexity" evidence="1">
    <location>
        <begin position="266"/>
        <end position="281"/>
    </location>
</feature>
<gene>
    <name evidence="4" type="ORF">K933_01782</name>
</gene>
<organism evidence="4 5">
    <name type="scientific">Candidatus Halobonum tyrrellensis G22</name>
    <dbReference type="NCBI Taxonomy" id="1324957"/>
    <lineage>
        <taxon>Archaea</taxon>
        <taxon>Methanobacteriati</taxon>
        <taxon>Methanobacteriota</taxon>
        <taxon>Stenosarchaea group</taxon>
        <taxon>Halobacteria</taxon>
        <taxon>Halobacteriales</taxon>
        <taxon>Haloferacaceae</taxon>
        <taxon>Candidatus Halobonum</taxon>
    </lineage>
</organism>
<keyword evidence="5" id="KW-1185">Reference proteome</keyword>
<dbReference type="InterPro" id="IPR026453">
    <property type="entry name" value="PGF_pre_PGF"/>
</dbReference>
<dbReference type="OrthoDB" id="330384at2157"/>
<evidence type="ECO:0000259" key="3">
    <source>
        <dbReference type="Pfam" id="PF07705"/>
    </source>
</evidence>
<sequence>MPTFRSAVALALVVVVVASGVTAGVTPAAVTIPGDDRVASPPSGGGHGNGNGPDGTGPPGHAGSEDGDDDDEDDESGEDADDGGTSEEAGAGGGSGDGGEGNPDGETNGKSAEETAASSGADGSDGAAGSSGASAGVGTEADDGEGSDDSPGGGPPADAEHTGNGANPERGPPSDGEDGGEADGDEEAGGAKADDRPGRGPPANPGNRGDGAPENGEDDAAGEDDDRPGRGPPADRGNASAGPPARANASGSANASTPGRGPPTWANASESANASVSNATAGTPARVNVSGARTDDVGVNALTVTTRTNESYALNVTTSDRSPADAPEFDASPEARDGSTTTVGHVRVNHTVPDTNISGVDFDFTVNASRLAAANASPENVALYRFHDGEWAELNTTLVGEVDEGNRTVYAFVAHSPGLSDFVIGAKRAEFRLADALVSADRVTVGDTVTTRVRIRNVGGADGTFSANLLVNGTVVDDRTVTVAADGTRQVSFERPFAAAGTYAVRVNDLRAGEVRVLTAESRTESENGTTAVTAGTPTGTDPGTDARTDGATATTAPGFGPAVAVVSLLVGCVVARRRRRG</sequence>
<keyword evidence="2" id="KW-0472">Membrane</keyword>